<proteinExistence type="predicted"/>
<dbReference type="Proteomes" id="UP000012019">
    <property type="component" value="Unassembled WGS sequence"/>
</dbReference>
<reference evidence="1 2" key="1">
    <citation type="journal article" date="2013" name="Genome Announc.">
        <title>Draft Genome Sequence of Methylophaga lonarensis MPLT, a Haloalkaliphilic (Non-Methane-Utilizing) Methylotroph.</title>
        <authorList>
            <person name="Shetty S.A."/>
            <person name="Marathe N.P."/>
            <person name="Munot H."/>
            <person name="Antony C.P."/>
            <person name="Dhotre D.P."/>
            <person name="Murrell J.C."/>
            <person name="Shouche Y.S."/>
        </authorList>
    </citation>
    <scope>NUCLEOTIDE SEQUENCE [LARGE SCALE GENOMIC DNA]</scope>
    <source>
        <strain evidence="1 2">MPL</strain>
    </source>
</reference>
<evidence type="ECO:0000313" key="2">
    <source>
        <dbReference type="Proteomes" id="UP000012019"/>
    </source>
</evidence>
<name>M7PN86_9GAMM</name>
<evidence type="ECO:0000313" key="1">
    <source>
        <dbReference type="EMBL" id="EMR11934.1"/>
    </source>
</evidence>
<protein>
    <recommendedName>
        <fullName evidence="3">Class I SAM-dependent methyltransferase</fullName>
    </recommendedName>
</protein>
<dbReference type="InterPro" id="IPR029063">
    <property type="entry name" value="SAM-dependent_MTases_sf"/>
</dbReference>
<keyword evidence="2" id="KW-1185">Reference proteome</keyword>
<dbReference type="Gene3D" id="3.40.50.150">
    <property type="entry name" value="Vaccinia Virus protein VP39"/>
    <property type="match status" value="1"/>
</dbReference>
<sequence>MKPATSTELKPIASAALHLAGNTPQIWDDQQAAYYLKGIEQSDYAEKLGNTLLELVGKQAQLLDIGAGAGTVSRRILENNAQWTAIEPNAFLADYLTAHQSIWPFQLNVIQQSWQQTASDDLAVHDASLAANT</sequence>
<comment type="caution">
    <text evidence="1">The sequence shown here is derived from an EMBL/GenBank/DDBJ whole genome shotgun (WGS) entry which is preliminary data.</text>
</comment>
<accession>M7PN86</accession>
<gene>
    <name evidence="1" type="ORF">MPL1_13023</name>
</gene>
<dbReference type="RefSeq" id="WP_009727539.1">
    <property type="nucleotide sequence ID" value="NZ_APHR01000082.1"/>
</dbReference>
<dbReference type="AlphaFoldDB" id="M7PN86"/>
<dbReference type="EMBL" id="APHR01000082">
    <property type="protein sequence ID" value="EMR11934.1"/>
    <property type="molecule type" value="Genomic_DNA"/>
</dbReference>
<dbReference type="eggNOG" id="COG0500">
    <property type="taxonomic scope" value="Bacteria"/>
</dbReference>
<feature type="non-terminal residue" evidence="1">
    <location>
        <position position="133"/>
    </location>
</feature>
<organism evidence="1 2">
    <name type="scientific">Methylophaga lonarensis MPL</name>
    <dbReference type="NCBI Taxonomy" id="1286106"/>
    <lineage>
        <taxon>Bacteria</taxon>
        <taxon>Pseudomonadati</taxon>
        <taxon>Pseudomonadota</taxon>
        <taxon>Gammaproteobacteria</taxon>
        <taxon>Thiotrichales</taxon>
        <taxon>Piscirickettsiaceae</taxon>
        <taxon>Methylophaga</taxon>
    </lineage>
</organism>
<evidence type="ECO:0008006" key="3">
    <source>
        <dbReference type="Google" id="ProtNLM"/>
    </source>
</evidence>
<dbReference type="SUPFAM" id="SSF53335">
    <property type="entry name" value="S-adenosyl-L-methionine-dependent methyltransferases"/>
    <property type="match status" value="1"/>
</dbReference>